<feature type="region of interest" description="Disordered" evidence="1">
    <location>
        <begin position="195"/>
        <end position="221"/>
    </location>
</feature>
<dbReference type="Ensembl" id="ENSAPET00000015039.1">
    <property type="protein sequence ID" value="ENSAPEP00000014653.1"/>
    <property type="gene ID" value="ENSAPEG00000010406.1"/>
</dbReference>
<keyword evidence="2" id="KW-0812">Transmembrane</keyword>
<reference evidence="3" key="2">
    <citation type="submission" date="2025-08" db="UniProtKB">
        <authorList>
            <consortium name="Ensembl"/>
        </authorList>
    </citation>
    <scope>IDENTIFICATION</scope>
</reference>
<dbReference type="GeneTree" id="ENSGT00390000015236"/>
<name>A0A3P8SQK0_AMPPE</name>
<evidence type="ECO:0000256" key="2">
    <source>
        <dbReference type="SAM" id="Phobius"/>
    </source>
</evidence>
<feature type="region of interest" description="Disordered" evidence="1">
    <location>
        <begin position="315"/>
        <end position="346"/>
    </location>
</feature>
<evidence type="ECO:0000313" key="4">
    <source>
        <dbReference type="Proteomes" id="UP000265080"/>
    </source>
</evidence>
<dbReference type="PANTHER" id="PTHR31393">
    <property type="entry name" value="C5ORF31"/>
    <property type="match status" value="1"/>
</dbReference>
<dbReference type="AlphaFoldDB" id="A0A3P8SQK0"/>
<reference evidence="3 4" key="1">
    <citation type="submission" date="2018-03" db="EMBL/GenBank/DDBJ databases">
        <title>Finding Nemo's genes: A chromosome-scale reference assembly of the genome of the orange clownfish Amphiprion percula.</title>
        <authorList>
            <person name="Lehmann R."/>
        </authorList>
    </citation>
    <scope>NUCLEOTIDE SEQUENCE</scope>
</reference>
<keyword evidence="2" id="KW-1133">Transmembrane helix</keyword>
<dbReference type="PANTHER" id="PTHR31393:SF2">
    <property type="entry name" value="CHROMOSOME 7 OPEN READING FRAME 31"/>
    <property type="match status" value="1"/>
</dbReference>
<reference evidence="3" key="3">
    <citation type="submission" date="2025-09" db="UniProtKB">
        <authorList>
            <consortium name="Ensembl"/>
        </authorList>
    </citation>
    <scope>IDENTIFICATION</scope>
</reference>
<keyword evidence="4" id="KW-1185">Reference proteome</keyword>
<organism evidence="3 4">
    <name type="scientific">Amphiprion percula</name>
    <name type="common">Orange clownfish</name>
    <name type="synonym">Lutjanus percula</name>
    <dbReference type="NCBI Taxonomy" id="161767"/>
    <lineage>
        <taxon>Eukaryota</taxon>
        <taxon>Metazoa</taxon>
        <taxon>Chordata</taxon>
        <taxon>Craniata</taxon>
        <taxon>Vertebrata</taxon>
        <taxon>Euteleostomi</taxon>
        <taxon>Actinopterygii</taxon>
        <taxon>Neopterygii</taxon>
        <taxon>Teleostei</taxon>
        <taxon>Neoteleostei</taxon>
        <taxon>Acanthomorphata</taxon>
        <taxon>Ovalentaria</taxon>
        <taxon>Pomacentridae</taxon>
        <taxon>Amphiprion</taxon>
    </lineage>
</organism>
<feature type="region of interest" description="Disordered" evidence="1">
    <location>
        <begin position="233"/>
        <end position="303"/>
    </location>
</feature>
<accession>A0A3P8SQK0</accession>
<dbReference type="OMA" id="DFPKCVE"/>
<proteinExistence type="predicted"/>
<feature type="transmembrane region" description="Helical" evidence="2">
    <location>
        <begin position="30"/>
        <end position="55"/>
    </location>
</feature>
<feature type="compositionally biased region" description="Polar residues" evidence="1">
    <location>
        <begin position="318"/>
        <end position="335"/>
    </location>
</feature>
<keyword evidence="2" id="KW-0472">Membrane</keyword>
<feature type="compositionally biased region" description="Polar residues" evidence="1">
    <location>
        <begin position="233"/>
        <end position="244"/>
    </location>
</feature>
<feature type="compositionally biased region" description="Basic and acidic residues" evidence="1">
    <location>
        <begin position="246"/>
        <end position="259"/>
    </location>
</feature>
<dbReference type="Pfam" id="PF15093">
    <property type="entry name" value="SPMIP4-like"/>
    <property type="match status" value="1"/>
</dbReference>
<sequence length="480" mass="53414">MGQVSSCHMEPKSLLTHNISNDFGDHPWALLFYLLFLVTVNTLYLHLMSLCLLYSEKMIQIATPKEHPYSSHISRFAMFPSFCSPDDPETGVRAASQPFLNLIMPNGAPDISLLSKTKGAPYRHEIIETPVKTKKKTVSWTGEHGFYDTTKPLKGQNQVFYPTPPKTVLPNPKLPPWKNRMDDFKDKMITGIHSHTAPLRERSHPEFVPSKPKQGCKRSTCSPSAAELLKASLNRSSASATVNQHGPREIRATRNEAPDPHQMGQSQSEYSSTEAQHTTPSQAVLHKQQQTRSKGSAHEGIERESCKVQFDESFMRGSVSQSSQEANAGQISNTERPQDLYSRPHSQGEIEADIKKSLMELCGKHAPSSRKEDQPRRVKSHAELLSGASAGQELLHGISNPSILPRPPVLPSICSVHRYGNVGRGEAAQSLLDLQDSFSKTEAHRSFNSSITRAAVDLRDNVVRGRRHDFFGINCNYIHG</sequence>
<evidence type="ECO:0000256" key="1">
    <source>
        <dbReference type="SAM" id="MobiDB-lite"/>
    </source>
</evidence>
<dbReference type="Proteomes" id="UP000265080">
    <property type="component" value="Chromosome 7"/>
</dbReference>
<dbReference type="InterPro" id="IPR027886">
    <property type="entry name" value="SPMIP4"/>
</dbReference>
<dbReference type="GO" id="GO:0005813">
    <property type="term" value="C:centrosome"/>
    <property type="evidence" value="ECO:0007669"/>
    <property type="project" value="TreeGrafter"/>
</dbReference>
<feature type="compositionally biased region" description="Polar residues" evidence="1">
    <location>
        <begin position="263"/>
        <end position="294"/>
    </location>
</feature>
<dbReference type="STRING" id="161767.ENSAPEP00000014653"/>
<protein>
    <submittedName>
        <fullName evidence="3">Uncharacterized protein</fullName>
    </submittedName>
</protein>
<evidence type="ECO:0000313" key="3">
    <source>
        <dbReference type="Ensembl" id="ENSAPEP00000014653.1"/>
    </source>
</evidence>